<keyword evidence="2" id="KW-0238">DNA-binding</keyword>
<dbReference type="EMBL" id="QNRI01000001">
    <property type="protein sequence ID" value="RBP01626.1"/>
    <property type="molecule type" value="Genomic_DNA"/>
</dbReference>
<dbReference type="Proteomes" id="UP000252254">
    <property type="component" value="Unassembled WGS sequence"/>
</dbReference>
<feature type="domain" description="HTH arsR-type" evidence="5">
    <location>
        <begin position="25"/>
        <end position="120"/>
    </location>
</feature>
<reference evidence="6 7" key="1">
    <citation type="submission" date="2018-06" db="EMBL/GenBank/DDBJ databases">
        <title>Genomic Encyclopedia of Type Strains, Phase IV (KMG-IV): sequencing the most valuable type-strain genomes for metagenomic binning, comparative biology and taxonomic classification.</title>
        <authorList>
            <person name="Goeker M."/>
        </authorList>
    </citation>
    <scope>NUCLEOTIDE SEQUENCE [LARGE SCALE GENOMIC DNA]</scope>
    <source>
        <strain evidence="6 7">DSM 15140</strain>
    </source>
</reference>
<dbReference type="OrthoDB" id="9794330at2"/>
<dbReference type="GO" id="GO:0046686">
    <property type="term" value="P:response to cadmium ion"/>
    <property type="evidence" value="ECO:0007669"/>
    <property type="project" value="UniProtKB-KW"/>
</dbReference>
<dbReference type="PANTHER" id="PTHR43132">
    <property type="entry name" value="ARSENICAL RESISTANCE OPERON REPRESSOR ARSR-RELATED"/>
    <property type="match status" value="1"/>
</dbReference>
<proteinExistence type="predicted"/>
<gene>
    <name evidence="6" type="ORF">DES48_101365</name>
</gene>
<dbReference type="RefSeq" id="WP_113866361.1">
    <property type="nucleotide sequence ID" value="NZ_BAABQN010000001.1"/>
</dbReference>
<dbReference type="GO" id="GO:0003700">
    <property type="term" value="F:DNA-binding transcription factor activity"/>
    <property type="evidence" value="ECO:0007669"/>
    <property type="project" value="InterPro"/>
</dbReference>
<keyword evidence="3" id="KW-0804">Transcription</keyword>
<sequence>MIVDTNRFEFTCLHKDKVDRVRERMKDQNTMDVAKMLKAVADATRVHIVCALTIEEELCVCDMANIISCSVASTSHHLRTLKKAGITTTRKEGKTVYYTLEDNIMVELVMKMVFEQNKVSV</sequence>
<evidence type="ECO:0000313" key="6">
    <source>
        <dbReference type="EMBL" id="RBP01626.1"/>
    </source>
</evidence>
<evidence type="ECO:0000259" key="5">
    <source>
        <dbReference type="PROSITE" id="PS50987"/>
    </source>
</evidence>
<dbReference type="InterPro" id="IPR036390">
    <property type="entry name" value="WH_DNA-bd_sf"/>
</dbReference>
<dbReference type="PROSITE" id="PS00846">
    <property type="entry name" value="HTH_ARSR_1"/>
    <property type="match status" value="1"/>
</dbReference>
<dbReference type="Gene3D" id="1.10.10.10">
    <property type="entry name" value="Winged helix-like DNA-binding domain superfamily/Winged helix DNA-binding domain"/>
    <property type="match status" value="1"/>
</dbReference>
<evidence type="ECO:0000256" key="4">
    <source>
        <dbReference type="ARBA" id="ARBA00043263"/>
    </source>
</evidence>
<organism evidence="6 7">
    <name type="scientific">Paraliobacillus ryukyuensis</name>
    <dbReference type="NCBI Taxonomy" id="200904"/>
    <lineage>
        <taxon>Bacteria</taxon>
        <taxon>Bacillati</taxon>
        <taxon>Bacillota</taxon>
        <taxon>Bacilli</taxon>
        <taxon>Bacillales</taxon>
        <taxon>Bacillaceae</taxon>
        <taxon>Paraliobacillus</taxon>
    </lineage>
</organism>
<keyword evidence="1" id="KW-0805">Transcription regulation</keyword>
<evidence type="ECO:0000313" key="7">
    <source>
        <dbReference type="Proteomes" id="UP000252254"/>
    </source>
</evidence>
<dbReference type="InterPro" id="IPR036388">
    <property type="entry name" value="WH-like_DNA-bd_sf"/>
</dbReference>
<dbReference type="InterPro" id="IPR051011">
    <property type="entry name" value="Metal_resp_trans_reg"/>
</dbReference>
<dbReference type="Pfam" id="PF01022">
    <property type="entry name" value="HTH_5"/>
    <property type="match status" value="1"/>
</dbReference>
<evidence type="ECO:0000256" key="2">
    <source>
        <dbReference type="ARBA" id="ARBA00023125"/>
    </source>
</evidence>
<dbReference type="STRING" id="200904.GCA_900168775_01747"/>
<dbReference type="PRINTS" id="PR00778">
    <property type="entry name" value="HTHARSR"/>
</dbReference>
<name>A0A366EHZ6_9BACI</name>
<dbReference type="CDD" id="cd00090">
    <property type="entry name" value="HTH_ARSR"/>
    <property type="match status" value="1"/>
</dbReference>
<dbReference type="SUPFAM" id="SSF46785">
    <property type="entry name" value="Winged helix' DNA-binding domain"/>
    <property type="match status" value="1"/>
</dbReference>
<accession>A0A366EHZ6</accession>
<comment type="caution">
    <text evidence="6">The sequence shown here is derived from an EMBL/GenBank/DDBJ whole genome shotgun (WGS) entry which is preliminary data.</text>
</comment>
<dbReference type="PROSITE" id="PS50987">
    <property type="entry name" value="HTH_ARSR_2"/>
    <property type="match status" value="1"/>
</dbReference>
<dbReference type="GO" id="GO:0003677">
    <property type="term" value="F:DNA binding"/>
    <property type="evidence" value="ECO:0007669"/>
    <property type="project" value="UniProtKB-KW"/>
</dbReference>
<protein>
    <submittedName>
        <fullName evidence="6">Cadmium-sensing regulator CadC</fullName>
    </submittedName>
</protein>
<evidence type="ECO:0000256" key="3">
    <source>
        <dbReference type="ARBA" id="ARBA00023163"/>
    </source>
</evidence>
<dbReference type="NCBIfam" id="NF033788">
    <property type="entry name" value="HTH_metalloreg"/>
    <property type="match status" value="1"/>
</dbReference>
<dbReference type="InterPro" id="IPR011991">
    <property type="entry name" value="ArsR-like_HTH"/>
</dbReference>
<dbReference type="SMART" id="SM00418">
    <property type="entry name" value="HTH_ARSR"/>
    <property type="match status" value="1"/>
</dbReference>
<dbReference type="AlphaFoldDB" id="A0A366EHZ6"/>
<keyword evidence="4" id="KW-0105">Cadmium resistance</keyword>
<dbReference type="InterPro" id="IPR018334">
    <property type="entry name" value="ArsR_HTH"/>
</dbReference>
<dbReference type="PANTHER" id="PTHR43132:SF6">
    <property type="entry name" value="HTH-TYPE TRANSCRIPTIONAL REPRESSOR CZRA"/>
    <property type="match status" value="1"/>
</dbReference>
<dbReference type="InterPro" id="IPR001845">
    <property type="entry name" value="HTH_ArsR_DNA-bd_dom"/>
</dbReference>
<evidence type="ECO:0000256" key="1">
    <source>
        <dbReference type="ARBA" id="ARBA00023015"/>
    </source>
</evidence>
<keyword evidence="7" id="KW-1185">Reference proteome</keyword>